<feature type="signal peptide" evidence="1">
    <location>
        <begin position="1"/>
        <end position="19"/>
    </location>
</feature>
<feature type="chain" id="PRO_5042017326" evidence="1">
    <location>
        <begin position="20"/>
        <end position="126"/>
    </location>
</feature>
<gene>
    <name evidence="2" type="ORF">OH136_04875</name>
</gene>
<dbReference type="AlphaFoldDB" id="A0AAE3IXM0"/>
<evidence type="ECO:0000313" key="2">
    <source>
        <dbReference type="EMBL" id="MCV6823884.1"/>
    </source>
</evidence>
<comment type="caution">
    <text evidence="2">The sequence shown here is derived from an EMBL/GenBank/DDBJ whole genome shotgun (WGS) entry which is preliminary data.</text>
</comment>
<reference evidence="2" key="1">
    <citation type="submission" date="2022-10" db="EMBL/GenBank/DDBJ databases">
        <authorList>
            <person name="Yue Y."/>
        </authorList>
    </citation>
    <scope>NUCLEOTIDE SEQUENCE</scope>
    <source>
        <strain evidence="2">Z654</strain>
    </source>
</reference>
<protein>
    <submittedName>
        <fullName evidence="2">Uncharacterized protein</fullName>
    </submittedName>
</protein>
<name>A0AAE3IXM0_9RHOB</name>
<organism evidence="2 3">
    <name type="scientific">Halocynthiibacter halioticoli</name>
    <dbReference type="NCBI Taxonomy" id="2986804"/>
    <lineage>
        <taxon>Bacteria</taxon>
        <taxon>Pseudomonadati</taxon>
        <taxon>Pseudomonadota</taxon>
        <taxon>Alphaproteobacteria</taxon>
        <taxon>Rhodobacterales</taxon>
        <taxon>Paracoccaceae</taxon>
        <taxon>Halocynthiibacter</taxon>
    </lineage>
</organism>
<dbReference type="RefSeq" id="WP_263952713.1">
    <property type="nucleotide sequence ID" value="NZ_JAOYFC010000001.1"/>
</dbReference>
<dbReference type="PROSITE" id="PS51257">
    <property type="entry name" value="PROKAR_LIPOPROTEIN"/>
    <property type="match status" value="1"/>
</dbReference>
<sequence>MKFALSFIAGTAIATGAFASCPASSPNIKWNTHSGDQRVNAAFLQKTLPGMKVDFGSDGAEIYGADGTYIYRAGNQAYKAPSYKFYDDGTRCINYANPRFDLYVVNEKRLVLVNAAGARLEGKLMK</sequence>
<evidence type="ECO:0000313" key="3">
    <source>
        <dbReference type="Proteomes" id="UP001208041"/>
    </source>
</evidence>
<proteinExistence type="predicted"/>
<keyword evidence="3" id="KW-1185">Reference proteome</keyword>
<keyword evidence="1" id="KW-0732">Signal</keyword>
<dbReference type="Proteomes" id="UP001208041">
    <property type="component" value="Unassembled WGS sequence"/>
</dbReference>
<evidence type="ECO:0000256" key="1">
    <source>
        <dbReference type="SAM" id="SignalP"/>
    </source>
</evidence>
<dbReference type="EMBL" id="JAOYFC010000001">
    <property type="protein sequence ID" value="MCV6823884.1"/>
    <property type="molecule type" value="Genomic_DNA"/>
</dbReference>
<accession>A0AAE3IXM0</accession>